<sequence>MVHRTIPEKGDLREKNCRKYASGLVWFVYLVQWPGANCSVLHCIKDSIVLMALWISKQSLAAPLGYLKISCSKKPPVILCGLRQKINVTYLTNIPLCASLL</sequence>
<evidence type="ECO:0000313" key="2">
    <source>
        <dbReference type="Proteomes" id="UP001497623"/>
    </source>
</evidence>
<accession>A0AAV2PLH2</accession>
<reference evidence="1 2" key="1">
    <citation type="submission" date="2024-05" db="EMBL/GenBank/DDBJ databases">
        <authorList>
            <person name="Wallberg A."/>
        </authorList>
    </citation>
    <scope>NUCLEOTIDE SEQUENCE [LARGE SCALE GENOMIC DNA]</scope>
</reference>
<organism evidence="1 2">
    <name type="scientific">Meganyctiphanes norvegica</name>
    <name type="common">Northern krill</name>
    <name type="synonym">Thysanopoda norvegica</name>
    <dbReference type="NCBI Taxonomy" id="48144"/>
    <lineage>
        <taxon>Eukaryota</taxon>
        <taxon>Metazoa</taxon>
        <taxon>Ecdysozoa</taxon>
        <taxon>Arthropoda</taxon>
        <taxon>Crustacea</taxon>
        <taxon>Multicrustacea</taxon>
        <taxon>Malacostraca</taxon>
        <taxon>Eumalacostraca</taxon>
        <taxon>Eucarida</taxon>
        <taxon>Euphausiacea</taxon>
        <taxon>Euphausiidae</taxon>
        <taxon>Meganyctiphanes</taxon>
    </lineage>
</organism>
<keyword evidence="2" id="KW-1185">Reference proteome</keyword>
<dbReference type="Proteomes" id="UP001497623">
    <property type="component" value="Unassembled WGS sequence"/>
</dbReference>
<proteinExistence type="predicted"/>
<name>A0AAV2PLH2_MEGNR</name>
<protein>
    <submittedName>
        <fullName evidence="1">Uncharacterized protein</fullName>
    </submittedName>
</protein>
<comment type="caution">
    <text evidence="1">The sequence shown here is derived from an EMBL/GenBank/DDBJ whole genome shotgun (WGS) entry which is preliminary data.</text>
</comment>
<gene>
    <name evidence="1" type="ORF">MNOR_LOCUS1932</name>
</gene>
<dbReference type="EMBL" id="CAXKWB010000550">
    <property type="protein sequence ID" value="CAL4061182.1"/>
    <property type="molecule type" value="Genomic_DNA"/>
</dbReference>
<evidence type="ECO:0000313" key="1">
    <source>
        <dbReference type="EMBL" id="CAL4061182.1"/>
    </source>
</evidence>
<dbReference type="AlphaFoldDB" id="A0AAV2PLH2"/>